<proteinExistence type="predicted"/>
<dbReference type="InterPro" id="IPR052780">
    <property type="entry name" value="AAA_Catabolism_Regulators"/>
</dbReference>
<dbReference type="SUPFAM" id="SSF57701">
    <property type="entry name" value="Zn2/Cys6 DNA-binding domain"/>
    <property type="match status" value="1"/>
</dbReference>
<name>A0A0J1ATF1_9TREE</name>
<dbReference type="PANTHER" id="PTHR31644:SF1">
    <property type="entry name" value="ZN(II)2CYS6 TRANSCRIPTION FACTOR (EUROFUNG)"/>
    <property type="match status" value="1"/>
</dbReference>
<evidence type="ECO:0000259" key="4">
    <source>
        <dbReference type="PROSITE" id="PS50048"/>
    </source>
</evidence>
<protein>
    <recommendedName>
        <fullName evidence="4">Zn(2)-C6 fungal-type domain-containing protein</fullName>
    </recommendedName>
</protein>
<feature type="domain" description="Zn(2)-C6 fungal-type" evidence="4">
    <location>
        <begin position="31"/>
        <end position="67"/>
    </location>
</feature>
<keyword evidence="2" id="KW-0539">Nucleus</keyword>
<dbReference type="Gene3D" id="4.10.240.10">
    <property type="entry name" value="Zn(2)-C6 fungal-type DNA-binding domain"/>
    <property type="match status" value="1"/>
</dbReference>
<gene>
    <name evidence="5" type="ORF">CC85DRAFT_289377</name>
</gene>
<reference evidence="5 6" key="1">
    <citation type="submission" date="2015-03" db="EMBL/GenBank/DDBJ databases">
        <title>Genomics and transcriptomics of the oil-accumulating basidiomycete yeast T. oleaginosus allow insights into substrate utilization and the diverse evolutionary trajectories of mating systems in fungi.</title>
        <authorList>
            <consortium name="DOE Joint Genome Institute"/>
            <person name="Kourist R."/>
            <person name="Kracht O."/>
            <person name="Bracharz F."/>
            <person name="Lipzen A."/>
            <person name="Nolan M."/>
            <person name="Ohm R."/>
            <person name="Grigoriev I."/>
            <person name="Sun S."/>
            <person name="Heitman J."/>
            <person name="Bruck T."/>
            <person name="Nowrousian M."/>
        </authorList>
    </citation>
    <scope>NUCLEOTIDE SEQUENCE [LARGE SCALE GENOMIC DNA]</scope>
    <source>
        <strain evidence="5 6">IBC0246</strain>
    </source>
</reference>
<dbReference type="GeneID" id="28985216"/>
<dbReference type="AlphaFoldDB" id="A0A0J1ATF1"/>
<evidence type="ECO:0000256" key="1">
    <source>
        <dbReference type="ARBA" id="ARBA00022723"/>
    </source>
</evidence>
<dbReference type="Proteomes" id="UP000053611">
    <property type="component" value="Unassembled WGS sequence"/>
</dbReference>
<dbReference type="CDD" id="cd00067">
    <property type="entry name" value="GAL4"/>
    <property type="match status" value="1"/>
</dbReference>
<evidence type="ECO:0000256" key="3">
    <source>
        <dbReference type="SAM" id="MobiDB-lite"/>
    </source>
</evidence>
<dbReference type="GO" id="GO:0006351">
    <property type="term" value="P:DNA-templated transcription"/>
    <property type="evidence" value="ECO:0007669"/>
    <property type="project" value="InterPro"/>
</dbReference>
<evidence type="ECO:0000313" key="5">
    <source>
        <dbReference type="EMBL" id="KLT38594.1"/>
    </source>
</evidence>
<dbReference type="InterPro" id="IPR001138">
    <property type="entry name" value="Zn2Cys6_DnaBD"/>
</dbReference>
<accession>A0A0J1ATF1</accession>
<dbReference type="OrthoDB" id="39175at2759"/>
<dbReference type="GO" id="GO:0005634">
    <property type="term" value="C:nucleus"/>
    <property type="evidence" value="ECO:0007669"/>
    <property type="project" value="TreeGrafter"/>
</dbReference>
<dbReference type="EMBL" id="KQ087295">
    <property type="protein sequence ID" value="KLT38594.1"/>
    <property type="molecule type" value="Genomic_DNA"/>
</dbReference>
<keyword evidence="6" id="KW-1185">Reference proteome</keyword>
<dbReference type="STRING" id="879819.A0A0J1ATF1"/>
<feature type="region of interest" description="Disordered" evidence="3">
    <location>
        <begin position="1"/>
        <end position="29"/>
    </location>
</feature>
<feature type="region of interest" description="Disordered" evidence="3">
    <location>
        <begin position="67"/>
        <end position="193"/>
    </location>
</feature>
<dbReference type="Pfam" id="PF04082">
    <property type="entry name" value="Fungal_trans"/>
    <property type="match status" value="1"/>
</dbReference>
<dbReference type="GO" id="GO:0008270">
    <property type="term" value="F:zinc ion binding"/>
    <property type="evidence" value="ECO:0007669"/>
    <property type="project" value="InterPro"/>
</dbReference>
<feature type="region of interest" description="Disordered" evidence="3">
    <location>
        <begin position="215"/>
        <end position="236"/>
    </location>
</feature>
<feature type="compositionally biased region" description="Polar residues" evidence="3">
    <location>
        <begin position="132"/>
        <end position="146"/>
    </location>
</feature>
<dbReference type="Pfam" id="PF00172">
    <property type="entry name" value="Zn_clus"/>
    <property type="match status" value="1"/>
</dbReference>
<dbReference type="GO" id="GO:0003677">
    <property type="term" value="F:DNA binding"/>
    <property type="evidence" value="ECO:0007669"/>
    <property type="project" value="InterPro"/>
</dbReference>
<dbReference type="InterPro" id="IPR007219">
    <property type="entry name" value="XnlR_reg_dom"/>
</dbReference>
<dbReference type="SMART" id="SM00066">
    <property type="entry name" value="GAL4"/>
    <property type="match status" value="1"/>
</dbReference>
<keyword evidence="1" id="KW-0479">Metal-binding</keyword>
<dbReference type="PROSITE" id="PS50048">
    <property type="entry name" value="ZN2_CY6_FUNGAL_2"/>
    <property type="match status" value="1"/>
</dbReference>
<dbReference type="RefSeq" id="XP_018275085.1">
    <property type="nucleotide sequence ID" value="XM_018424613.1"/>
</dbReference>
<dbReference type="InterPro" id="IPR036864">
    <property type="entry name" value="Zn2-C6_fun-type_DNA-bd_sf"/>
</dbReference>
<dbReference type="PANTHER" id="PTHR31644">
    <property type="entry name" value="TRANSCRIPTIONAL ACTIVATOR ARO80-RELATED"/>
    <property type="match status" value="1"/>
</dbReference>
<dbReference type="PROSITE" id="PS00463">
    <property type="entry name" value="ZN2_CY6_FUNGAL_1"/>
    <property type="match status" value="1"/>
</dbReference>
<dbReference type="CDD" id="cd12148">
    <property type="entry name" value="fungal_TF_MHR"/>
    <property type="match status" value="1"/>
</dbReference>
<dbReference type="GO" id="GO:0000981">
    <property type="term" value="F:DNA-binding transcription factor activity, RNA polymerase II-specific"/>
    <property type="evidence" value="ECO:0007669"/>
    <property type="project" value="InterPro"/>
</dbReference>
<sequence>MNDADTAPLSHQQQLDQDAAHKEKQKRGYRACLHCRGRKAKCDLGDIDAPSDPPCSRCRREKRECIFAPSRRGGNNAKRRRETDDAGPEIGGSGARFDQQPMQQQQPSYPPPPHVDVLNPSPKTDTYLFNHPSASSNDLSPATTGASPRMPQAHIQSASVGSSIGGGGSKAAPGDTKRRRLHLNPPLHTSDPSSIVVADVQNESDALHILALASAHRPPSSGAKSPRHRPQRTGTLTPEQRVPLAAARIEDFALVRLGIVDESQVSRLTSAFFLYYHHLFPMVPADRIPRTPERLAEFARSERYLVTAMIIIASKHDRTEGMREVHERSWSLMRGWISEIVCLGAPPTVGLVEALLLLAENLPRDPPVEAPDPVHAQGFGEEVHTSENRQAWMLIGMAIRCAYGLGIDKLALKLIPEVDRTYDVERARLVWTYCYLFDRHVSLRLGKAFWSRGPNVCFQGFSASSQTGPAAAPGNFPFLREITPSPGAPTDAPSQEDFASLVQTYLELTQLMSNAHDILYPNAARTRSLVIYGEYFKYIDELARSLDGFRILWNEKKWSLFPLNDAVQAMFYYTQLYICAFSFQAHVERAAMRAEEEYKLHEGGRRPPLSLFPRGSAASPDARYINVTIMSAEELLRICIDRMYKGGALPYLPNRFLLWFTYAAIVLLKAMYSGAMSRTELPEAAKLIDQLCECLIDASPDGDHPAVRYGLQLKSLKKSMEGLGTSASSPAGGGTVPLPPAVGDLVQDHRDIREPSRAANVRDSRDVPDLETAAQQGVPWLNEEQWFPTQSAPPHNPISFTYSTPVGVGRPHEQPVSEVINLQPRGSIGMGVDENLGFPSFDWLGLDQGNGGVGAAPQANPFDGVGFTPDFWMKVTPGEGQGGFPFR</sequence>
<evidence type="ECO:0000313" key="6">
    <source>
        <dbReference type="Proteomes" id="UP000053611"/>
    </source>
</evidence>
<evidence type="ECO:0000256" key="2">
    <source>
        <dbReference type="ARBA" id="ARBA00023242"/>
    </source>
</evidence>
<organism evidence="5 6">
    <name type="scientific">Cutaneotrichosporon oleaginosum</name>
    <dbReference type="NCBI Taxonomy" id="879819"/>
    <lineage>
        <taxon>Eukaryota</taxon>
        <taxon>Fungi</taxon>
        <taxon>Dikarya</taxon>
        <taxon>Basidiomycota</taxon>
        <taxon>Agaricomycotina</taxon>
        <taxon>Tremellomycetes</taxon>
        <taxon>Trichosporonales</taxon>
        <taxon>Trichosporonaceae</taxon>
        <taxon>Cutaneotrichosporon</taxon>
    </lineage>
</organism>
<dbReference type="SMART" id="SM00906">
    <property type="entry name" value="Fungal_trans"/>
    <property type="match status" value="1"/>
</dbReference>